<keyword evidence="1" id="KW-0812">Transmembrane</keyword>
<keyword evidence="1" id="KW-0472">Membrane</keyword>
<dbReference type="Proteomes" id="UP000307790">
    <property type="component" value="Unassembled WGS sequence"/>
</dbReference>
<evidence type="ECO:0000256" key="1">
    <source>
        <dbReference type="SAM" id="Phobius"/>
    </source>
</evidence>
<dbReference type="RefSeq" id="WP_138318388.1">
    <property type="nucleotide sequence ID" value="NZ_VCBC01000003.1"/>
</dbReference>
<evidence type="ECO:0000313" key="3">
    <source>
        <dbReference type="Proteomes" id="UP000307790"/>
    </source>
</evidence>
<feature type="transmembrane region" description="Helical" evidence="1">
    <location>
        <begin position="12"/>
        <end position="30"/>
    </location>
</feature>
<keyword evidence="3" id="KW-1185">Reference proteome</keyword>
<dbReference type="AlphaFoldDB" id="A0A5R9ISS7"/>
<dbReference type="EMBL" id="VCBC01000003">
    <property type="protein sequence ID" value="TLU67107.1"/>
    <property type="molecule type" value="Genomic_DNA"/>
</dbReference>
<proteinExistence type="predicted"/>
<organism evidence="2 3">
    <name type="scientific">Thalassotalea litorea</name>
    <dbReference type="NCBI Taxonomy" id="2020715"/>
    <lineage>
        <taxon>Bacteria</taxon>
        <taxon>Pseudomonadati</taxon>
        <taxon>Pseudomonadota</taxon>
        <taxon>Gammaproteobacteria</taxon>
        <taxon>Alteromonadales</taxon>
        <taxon>Colwelliaceae</taxon>
        <taxon>Thalassotalea</taxon>
    </lineage>
</organism>
<dbReference type="OrthoDB" id="6228158at2"/>
<comment type="caution">
    <text evidence="2">The sequence shown here is derived from an EMBL/GenBank/DDBJ whole genome shotgun (WGS) entry which is preliminary data.</text>
</comment>
<keyword evidence="1" id="KW-1133">Transmembrane helix</keyword>
<sequence length="76" mass="8886">MMQRTNKLRWIMVLFILWLHVSLIDLFLISSSGAKLLLQQNLTFKTIIVHISVAALATLVIWSAHRLQLMLCRRKQ</sequence>
<reference evidence="2 3" key="1">
    <citation type="submission" date="2019-05" db="EMBL/GenBank/DDBJ databases">
        <title>Genome sequences of Thalassotalea litorea 1K03283.</title>
        <authorList>
            <person name="Zhang D."/>
        </authorList>
    </citation>
    <scope>NUCLEOTIDE SEQUENCE [LARGE SCALE GENOMIC DNA]</scope>
    <source>
        <strain evidence="2 3">MCCC 1K03283</strain>
    </source>
</reference>
<protein>
    <submittedName>
        <fullName evidence="2">Uncharacterized protein</fullName>
    </submittedName>
</protein>
<accession>A0A5R9ISS7</accession>
<gene>
    <name evidence="2" type="ORF">FE810_02135</name>
</gene>
<evidence type="ECO:0000313" key="2">
    <source>
        <dbReference type="EMBL" id="TLU67107.1"/>
    </source>
</evidence>
<feature type="transmembrane region" description="Helical" evidence="1">
    <location>
        <begin position="42"/>
        <end position="64"/>
    </location>
</feature>
<name>A0A5R9ISS7_9GAMM</name>